<organism evidence="3 4">
    <name type="scientific">Bacillus cereus</name>
    <dbReference type="NCBI Taxonomy" id="1396"/>
    <lineage>
        <taxon>Bacteria</taxon>
        <taxon>Bacillati</taxon>
        <taxon>Bacillota</taxon>
        <taxon>Bacilli</taxon>
        <taxon>Bacillales</taxon>
        <taxon>Bacillaceae</taxon>
        <taxon>Bacillus</taxon>
        <taxon>Bacillus cereus group</taxon>
    </lineage>
</organism>
<dbReference type="AlphaFoldDB" id="A0A1S9V712"/>
<dbReference type="EMBL" id="MUAL01000007">
    <property type="protein sequence ID" value="OOR30277.1"/>
    <property type="molecule type" value="Genomic_DNA"/>
</dbReference>
<gene>
    <name evidence="3" type="ORF">BW892_07040</name>
</gene>
<feature type="chain" id="PRO_5038851389" evidence="2">
    <location>
        <begin position="22"/>
        <end position="48"/>
    </location>
</feature>
<protein>
    <submittedName>
        <fullName evidence="3">Complement C1q protein</fullName>
    </submittedName>
</protein>
<dbReference type="Proteomes" id="UP000191124">
    <property type="component" value="Unassembled WGS sequence"/>
</dbReference>
<evidence type="ECO:0000256" key="2">
    <source>
        <dbReference type="SAM" id="SignalP"/>
    </source>
</evidence>
<sequence length="48" mass="5153">MKKLLALLPILLMAGMFTFTADNQNEESKQDVSKPVVQMMSDPGGGGL</sequence>
<keyword evidence="2" id="KW-0732">Signal</keyword>
<dbReference type="RefSeq" id="WP_078179967.1">
    <property type="nucleotide sequence ID" value="NZ_MUAL01000007.1"/>
</dbReference>
<feature type="region of interest" description="Disordered" evidence="1">
    <location>
        <begin position="24"/>
        <end position="48"/>
    </location>
</feature>
<name>A0A1S9V712_BACCE</name>
<evidence type="ECO:0000313" key="4">
    <source>
        <dbReference type="Proteomes" id="UP000191124"/>
    </source>
</evidence>
<accession>A0A1S9V712</accession>
<reference evidence="3 4" key="1">
    <citation type="submission" date="2017-01" db="EMBL/GenBank/DDBJ databases">
        <title>Bacillus cereus isolates.</title>
        <authorList>
            <person name="Beno S.M."/>
        </authorList>
    </citation>
    <scope>NUCLEOTIDE SEQUENCE [LARGE SCALE GENOMIC DNA]</scope>
    <source>
        <strain evidence="3 4">FSL M7-1219</strain>
    </source>
</reference>
<comment type="caution">
    <text evidence="3">The sequence shown here is derived from an EMBL/GenBank/DDBJ whole genome shotgun (WGS) entry which is preliminary data.</text>
</comment>
<evidence type="ECO:0000313" key="3">
    <source>
        <dbReference type="EMBL" id="OOR30277.1"/>
    </source>
</evidence>
<evidence type="ECO:0000256" key="1">
    <source>
        <dbReference type="SAM" id="MobiDB-lite"/>
    </source>
</evidence>
<feature type="signal peptide" evidence="2">
    <location>
        <begin position="1"/>
        <end position="21"/>
    </location>
</feature>
<proteinExistence type="predicted"/>